<dbReference type="Proteomes" id="UP000176992">
    <property type="component" value="Unassembled WGS sequence"/>
</dbReference>
<dbReference type="EMBL" id="MFIV01000157">
    <property type="protein sequence ID" value="OGF98176.1"/>
    <property type="molecule type" value="Genomic_DNA"/>
</dbReference>
<evidence type="ECO:0000256" key="3">
    <source>
        <dbReference type="PROSITE-ProRule" id="PRU00169"/>
    </source>
</evidence>
<name>A0A1F5YDX4_9BACT</name>
<sequence>MKSHKVLIVEDNELNMELITDVLSLAGFEIVTAGDGKQALEIAASARPDIVLMDVQLPGMDGLEATRQLKANPETASIPVVAITSHAMKNEREDALEAGCAGYFPKPIDVSTLAANVKKFLL</sequence>
<accession>A0A1F5YDX4</accession>
<dbReference type="Pfam" id="PF00072">
    <property type="entry name" value="Response_reg"/>
    <property type="match status" value="1"/>
</dbReference>
<dbReference type="Gene3D" id="3.40.50.2300">
    <property type="match status" value="1"/>
</dbReference>
<comment type="caution">
    <text evidence="5">The sequence shown here is derived from an EMBL/GenBank/DDBJ whole genome shotgun (WGS) entry which is preliminary data.</text>
</comment>
<reference evidence="5 6" key="1">
    <citation type="journal article" date="2016" name="Nat. Commun.">
        <title>Thousands of microbial genomes shed light on interconnected biogeochemical processes in an aquifer system.</title>
        <authorList>
            <person name="Anantharaman K."/>
            <person name="Brown C.T."/>
            <person name="Hug L.A."/>
            <person name="Sharon I."/>
            <person name="Castelle C.J."/>
            <person name="Probst A.J."/>
            <person name="Thomas B.C."/>
            <person name="Singh A."/>
            <person name="Wilkins M.J."/>
            <person name="Karaoz U."/>
            <person name="Brodie E.L."/>
            <person name="Williams K.H."/>
            <person name="Hubbard S.S."/>
            <person name="Banfield J.F."/>
        </authorList>
    </citation>
    <scope>NUCLEOTIDE SEQUENCE [LARGE SCALE GENOMIC DNA]</scope>
</reference>
<dbReference type="AlphaFoldDB" id="A0A1F5YDX4"/>
<evidence type="ECO:0000256" key="1">
    <source>
        <dbReference type="ARBA" id="ARBA00022553"/>
    </source>
</evidence>
<dbReference type="PANTHER" id="PTHR45339:SF1">
    <property type="entry name" value="HYBRID SIGNAL TRANSDUCTION HISTIDINE KINASE J"/>
    <property type="match status" value="1"/>
</dbReference>
<keyword evidence="1 3" id="KW-0597">Phosphoprotein</keyword>
<dbReference type="InterPro" id="IPR011006">
    <property type="entry name" value="CheY-like_superfamily"/>
</dbReference>
<evidence type="ECO:0000259" key="4">
    <source>
        <dbReference type="PROSITE" id="PS50110"/>
    </source>
</evidence>
<evidence type="ECO:0000256" key="2">
    <source>
        <dbReference type="ARBA" id="ARBA00023012"/>
    </source>
</evidence>
<dbReference type="SUPFAM" id="SSF52172">
    <property type="entry name" value="CheY-like"/>
    <property type="match status" value="1"/>
</dbReference>
<dbReference type="InterPro" id="IPR001789">
    <property type="entry name" value="Sig_transdc_resp-reg_receiver"/>
</dbReference>
<feature type="domain" description="Response regulatory" evidence="4">
    <location>
        <begin position="5"/>
        <end position="121"/>
    </location>
</feature>
<dbReference type="CDD" id="cd17548">
    <property type="entry name" value="REC_DivK-like"/>
    <property type="match status" value="1"/>
</dbReference>
<feature type="modified residue" description="4-aspartylphosphate" evidence="3">
    <location>
        <position position="54"/>
    </location>
</feature>
<proteinExistence type="predicted"/>
<dbReference type="PROSITE" id="PS50110">
    <property type="entry name" value="RESPONSE_REGULATORY"/>
    <property type="match status" value="1"/>
</dbReference>
<dbReference type="SMART" id="SM00448">
    <property type="entry name" value="REC"/>
    <property type="match status" value="1"/>
</dbReference>
<keyword evidence="2" id="KW-0902">Two-component regulatory system</keyword>
<dbReference type="PANTHER" id="PTHR45339">
    <property type="entry name" value="HYBRID SIGNAL TRANSDUCTION HISTIDINE KINASE J"/>
    <property type="match status" value="1"/>
</dbReference>
<organism evidence="5 6">
    <name type="scientific">Candidatus Glassbacteria bacterium GWA2_58_10</name>
    <dbReference type="NCBI Taxonomy" id="1817865"/>
    <lineage>
        <taxon>Bacteria</taxon>
        <taxon>Candidatus Glassiibacteriota</taxon>
    </lineage>
</organism>
<evidence type="ECO:0000313" key="6">
    <source>
        <dbReference type="Proteomes" id="UP000176992"/>
    </source>
</evidence>
<protein>
    <submittedName>
        <fullName evidence="5">Two-component system response regulator</fullName>
    </submittedName>
</protein>
<gene>
    <name evidence="5" type="ORF">A2Z86_01950</name>
</gene>
<evidence type="ECO:0000313" key="5">
    <source>
        <dbReference type="EMBL" id="OGF98176.1"/>
    </source>
</evidence>
<dbReference type="GO" id="GO:0000160">
    <property type="term" value="P:phosphorelay signal transduction system"/>
    <property type="evidence" value="ECO:0007669"/>
    <property type="project" value="UniProtKB-KW"/>
</dbReference>